<protein>
    <recommendedName>
        <fullName evidence="4">Helicase-associated domain-containing protein</fullName>
    </recommendedName>
</protein>
<gene>
    <name evidence="2" type="ORF">CTEN210_15187</name>
</gene>
<organism evidence="2 3">
    <name type="scientific">Chaetoceros tenuissimus</name>
    <dbReference type="NCBI Taxonomy" id="426638"/>
    <lineage>
        <taxon>Eukaryota</taxon>
        <taxon>Sar</taxon>
        <taxon>Stramenopiles</taxon>
        <taxon>Ochrophyta</taxon>
        <taxon>Bacillariophyta</taxon>
        <taxon>Coscinodiscophyceae</taxon>
        <taxon>Chaetocerotophycidae</taxon>
        <taxon>Chaetocerotales</taxon>
        <taxon>Chaetocerotaceae</taxon>
        <taxon>Chaetoceros</taxon>
    </lineage>
</organism>
<sequence length="571" mass="65766">MMLYRSLLWLAYFAAFFPCILGFLHNIQKFSSPEQFIWKSELHAITTGKHLSYESTLQALQKYHKINGNLCIPRRYKVPPTSEFPKEWHNLDLASTVYNMNWWSQNIASKPERVQELNKLDFVWERLQPEYNLVLEALITFKSMYGHVRVPATFIVPYKEEEDRDLWPKATWAIPLGNIVYRIRSRGDFLRNDESAWSRRRQLDNLGFIWDVSDFSFRKFLTAIKYYKKLEGGGFTGNRSAIKVKTNFVVPSEKYLDNGEKNPWPEELRGYPLGAKCSAVRQKELYVKNRPDRQRALQEIGFQKAGNAALGWLEMIHAAAIYSKMHNRVLDVPVNFVVPSPPSTRIDDSFYASSEEWPWPKYLHGLPLGQRLKDVRLKGRYLTDGRTAASRKAQLDALGFVWRPKRDVAVSCKKLHQKMENVCSLLDSHNSFKMRLSFALLTVVGTFASTSAFNVNKARISQKLTDQKAISIPLDQDIEKVAIPVQAERDAWVRNLDYDAFAKEVNALGKQLVKDTNEDDVSHLNKILKWRDACGAVGVLTMFLPPNPITIVALSTWVYASWTMVAHKFSS</sequence>
<feature type="transmembrane region" description="Helical" evidence="1">
    <location>
        <begin position="436"/>
        <end position="455"/>
    </location>
</feature>
<dbReference type="PANTHER" id="PTHR37066">
    <property type="entry name" value="HELICASE-ASSOCIATED"/>
    <property type="match status" value="1"/>
</dbReference>
<reference evidence="2 3" key="1">
    <citation type="journal article" date="2021" name="Sci. Rep.">
        <title>The genome of the diatom Chaetoceros tenuissimus carries an ancient integrated fragment of an extant virus.</title>
        <authorList>
            <person name="Hongo Y."/>
            <person name="Kimura K."/>
            <person name="Takaki Y."/>
            <person name="Yoshida Y."/>
            <person name="Baba S."/>
            <person name="Kobayashi G."/>
            <person name="Nagasaki K."/>
            <person name="Hano T."/>
            <person name="Tomaru Y."/>
        </authorList>
    </citation>
    <scope>NUCLEOTIDE SEQUENCE [LARGE SCALE GENOMIC DNA]</scope>
    <source>
        <strain evidence="2 3">NIES-3715</strain>
    </source>
</reference>
<dbReference type="EMBL" id="BLLK01000062">
    <property type="protein sequence ID" value="GFH58711.1"/>
    <property type="molecule type" value="Genomic_DNA"/>
</dbReference>
<evidence type="ECO:0000313" key="2">
    <source>
        <dbReference type="EMBL" id="GFH58711.1"/>
    </source>
</evidence>
<comment type="caution">
    <text evidence="2">The sequence shown here is derived from an EMBL/GenBank/DDBJ whole genome shotgun (WGS) entry which is preliminary data.</text>
</comment>
<accession>A0AAD3HD05</accession>
<keyword evidence="1" id="KW-0472">Membrane</keyword>
<keyword evidence="3" id="KW-1185">Reference proteome</keyword>
<proteinExistence type="predicted"/>
<dbReference type="Proteomes" id="UP001054902">
    <property type="component" value="Unassembled WGS sequence"/>
</dbReference>
<keyword evidence="1" id="KW-1133">Transmembrane helix</keyword>
<keyword evidence="1" id="KW-0812">Transmembrane</keyword>
<evidence type="ECO:0008006" key="4">
    <source>
        <dbReference type="Google" id="ProtNLM"/>
    </source>
</evidence>
<dbReference type="PANTHER" id="PTHR37066:SF1">
    <property type="entry name" value="LNS2_PITP DOMAIN-CONTAINING PROTEIN"/>
    <property type="match status" value="1"/>
</dbReference>
<evidence type="ECO:0000256" key="1">
    <source>
        <dbReference type="SAM" id="Phobius"/>
    </source>
</evidence>
<name>A0AAD3HD05_9STRA</name>
<evidence type="ECO:0000313" key="3">
    <source>
        <dbReference type="Proteomes" id="UP001054902"/>
    </source>
</evidence>
<dbReference type="AlphaFoldDB" id="A0AAD3HD05"/>